<proteinExistence type="predicted"/>
<reference evidence="2 3" key="1">
    <citation type="journal article" date="2019" name="Int. J. Syst. Evol. Microbiol.">
        <title>The Global Catalogue of Microorganisms (GCM) 10K type strain sequencing project: providing services to taxonomists for standard genome sequencing and annotation.</title>
        <authorList>
            <consortium name="The Broad Institute Genomics Platform"/>
            <consortium name="The Broad Institute Genome Sequencing Center for Infectious Disease"/>
            <person name="Wu L."/>
            <person name="Ma J."/>
        </authorList>
    </citation>
    <scope>NUCLEOTIDE SEQUENCE [LARGE SCALE GENOMIC DNA]</scope>
    <source>
        <strain evidence="2 3">JCM 15478</strain>
    </source>
</reference>
<dbReference type="RefSeq" id="WP_344525285.1">
    <property type="nucleotide sequence ID" value="NZ_BAAAPE010000002.1"/>
</dbReference>
<dbReference type="InterPro" id="IPR032710">
    <property type="entry name" value="NTF2-like_dom_sf"/>
</dbReference>
<sequence length="113" mass="13001">MADEQRFRALYDAFNSRDTDALLAEMTPDVDWPNGWEGGRVQGRDAVRTYWRRQWAEADSRVEPLEVTTEADGRVTVEVHQRATGPAGEVLWDGQVRHVYELREGLIARMEIV</sequence>
<accession>A0ABN2VQH7</accession>
<dbReference type="Proteomes" id="UP001500016">
    <property type="component" value="Unassembled WGS sequence"/>
</dbReference>
<dbReference type="InterPro" id="IPR037401">
    <property type="entry name" value="SnoaL-like"/>
</dbReference>
<dbReference type="SUPFAM" id="SSF54427">
    <property type="entry name" value="NTF2-like"/>
    <property type="match status" value="1"/>
</dbReference>
<evidence type="ECO:0000313" key="2">
    <source>
        <dbReference type="EMBL" id="GAA2067478.1"/>
    </source>
</evidence>
<feature type="domain" description="SnoaL-like" evidence="1">
    <location>
        <begin position="8"/>
        <end position="110"/>
    </location>
</feature>
<comment type="caution">
    <text evidence="2">The sequence shown here is derived from an EMBL/GenBank/DDBJ whole genome shotgun (WGS) entry which is preliminary data.</text>
</comment>
<dbReference type="Pfam" id="PF12680">
    <property type="entry name" value="SnoaL_2"/>
    <property type="match status" value="1"/>
</dbReference>
<evidence type="ECO:0000313" key="3">
    <source>
        <dbReference type="Proteomes" id="UP001500016"/>
    </source>
</evidence>
<evidence type="ECO:0000259" key="1">
    <source>
        <dbReference type="Pfam" id="PF12680"/>
    </source>
</evidence>
<gene>
    <name evidence="2" type="ORF">GCM10009801_14870</name>
</gene>
<name>A0ABN2VQH7_9ACTN</name>
<keyword evidence="3" id="KW-1185">Reference proteome</keyword>
<organism evidence="2 3">
    <name type="scientific">Streptomyces albiaxialis</name>
    <dbReference type="NCBI Taxonomy" id="329523"/>
    <lineage>
        <taxon>Bacteria</taxon>
        <taxon>Bacillati</taxon>
        <taxon>Actinomycetota</taxon>
        <taxon>Actinomycetes</taxon>
        <taxon>Kitasatosporales</taxon>
        <taxon>Streptomycetaceae</taxon>
        <taxon>Streptomyces</taxon>
    </lineage>
</organism>
<dbReference type="Gene3D" id="3.10.450.50">
    <property type="match status" value="1"/>
</dbReference>
<dbReference type="EMBL" id="BAAAPE010000002">
    <property type="protein sequence ID" value="GAA2067478.1"/>
    <property type="molecule type" value="Genomic_DNA"/>
</dbReference>
<protein>
    <recommendedName>
        <fullName evidence="1">SnoaL-like domain-containing protein</fullName>
    </recommendedName>
</protein>